<evidence type="ECO:0000313" key="3">
    <source>
        <dbReference type="EMBL" id="GGM41278.1"/>
    </source>
</evidence>
<evidence type="ECO:0000313" key="4">
    <source>
        <dbReference type="Proteomes" id="UP000655589"/>
    </source>
</evidence>
<dbReference type="EMBL" id="BMPT01000022">
    <property type="protein sequence ID" value="GGM41278.1"/>
    <property type="molecule type" value="Genomic_DNA"/>
</dbReference>
<feature type="transmembrane region" description="Helical" evidence="2">
    <location>
        <begin position="60"/>
        <end position="79"/>
    </location>
</feature>
<feature type="region of interest" description="Disordered" evidence="1">
    <location>
        <begin position="1"/>
        <end position="34"/>
    </location>
</feature>
<gene>
    <name evidence="3" type="ORF">GCM10010102_40990</name>
</gene>
<sequence>MTDEQTELPGDPRGVWQREAARDAPADDVWLPAPEDLAPWDTPEAVDAHYAPLPAWWQRWLLVILYTVVAGIAVASALPDVLPDDGTPVRPVAAVLAGLLGAGIVVAVAVGVVLEVRHRRTRGAELRRVTALLRERAIPVWAVLENRVRVSGSGDTVYDLQLVFDLRVPRGTLALQHRVAAAWLDAVARSGESLPTEFAWDAPVHGADVFGEPMRGVWIWSKGSVLPIQTLGLAVDDPRETDVLGPENVVFLRNQPRELRRRSRID</sequence>
<evidence type="ECO:0000256" key="1">
    <source>
        <dbReference type="SAM" id="MobiDB-lite"/>
    </source>
</evidence>
<comment type="caution">
    <text evidence="3">The sequence shown here is derived from an EMBL/GenBank/DDBJ whole genome shotgun (WGS) entry which is preliminary data.</text>
</comment>
<keyword evidence="2" id="KW-0812">Transmembrane</keyword>
<proteinExistence type="predicted"/>
<reference evidence="3" key="2">
    <citation type="submission" date="2020-09" db="EMBL/GenBank/DDBJ databases">
        <authorList>
            <person name="Sun Q."/>
            <person name="Ohkuma M."/>
        </authorList>
    </citation>
    <scope>NUCLEOTIDE SEQUENCE</scope>
    <source>
        <strain evidence="3">JCM 3051</strain>
    </source>
</reference>
<dbReference type="RefSeq" id="WP_171103016.1">
    <property type="nucleotide sequence ID" value="NZ_BMPT01000022.1"/>
</dbReference>
<dbReference type="Proteomes" id="UP000655589">
    <property type="component" value="Unassembled WGS sequence"/>
</dbReference>
<feature type="transmembrane region" description="Helical" evidence="2">
    <location>
        <begin position="91"/>
        <end position="114"/>
    </location>
</feature>
<keyword evidence="2" id="KW-0472">Membrane</keyword>
<dbReference type="AlphaFoldDB" id="A0A8H9GPA5"/>
<name>A0A8H9GPA5_9MICO</name>
<reference evidence="3" key="1">
    <citation type="journal article" date="2014" name="Int. J. Syst. Evol. Microbiol.">
        <title>Complete genome sequence of Corynebacterium casei LMG S-19264T (=DSM 44701T), isolated from a smear-ripened cheese.</title>
        <authorList>
            <consortium name="US DOE Joint Genome Institute (JGI-PGF)"/>
            <person name="Walter F."/>
            <person name="Albersmeier A."/>
            <person name="Kalinowski J."/>
            <person name="Ruckert C."/>
        </authorList>
    </citation>
    <scope>NUCLEOTIDE SEQUENCE</scope>
    <source>
        <strain evidence="3">JCM 3051</strain>
    </source>
</reference>
<accession>A0A8H9GPA5</accession>
<organism evidence="3 4">
    <name type="scientific">Promicromonospora citrea</name>
    <dbReference type="NCBI Taxonomy" id="43677"/>
    <lineage>
        <taxon>Bacteria</taxon>
        <taxon>Bacillati</taxon>
        <taxon>Actinomycetota</taxon>
        <taxon>Actinomycetes</taxon>
        <taxon>Micrococcales</taxon>
        <taxon>Promicromonosporaceae</taxon>
        <taxon>Promicromonospora</taxon>
    </lineage>
</organism>
<protein>
    <submittedName>
        <fullName evidence="3">Uncharacterized protein</fullName>
    </submittedName>
</protein>
<keyword evidence="4" id="KW-1185">Reference proteome</keyword>
<keyword evidence="2" id="KW-1133">Transmembrane helix</keyword>
<evidence type="ECO:0000256" key="2">
    <source>
        <dbReference type="SAM" id="Phobius"/>
    </source>
</evidence>